<accession>A0A382QHI6</accession>
<dbReference type="InterPro" id="IPR020103">
    <property type="entry name" value="PsdUridine_synth_cat_dom_sf"/>
</dbReference>
<dbReference type="GO" id="GO:0003723">
    <property type="term" value="F:RNA binding"/>
    <property type="evidence" value="ECO:0007669"/>
    <property type="project" value="InterPro"/>
</dbReference>
<dbReference type="Gene3D" id="3.30.2350.10">
    <property type="entry name" value="Pseudouridine synthase"/>
    <property type="match status" value="1"/>
</dbReference>
<sequence length="52" mass="5996">MAMTEYHPPTDPWIDVVFEDDYILAVNKPSGLLSVPGRLAEHHDSMWSRLQE</sequence>
<proteinExistence type="predicted"/>
<feature type="non-terminal residue" evidence="1">
    <location>
        <position position="52"/>
    </location>
</feature>
<gene>
    <name evidence="1" type="ORF">METZ01_LOCUS337189</name>
</gene>
<dbReference type="AlphaFoldDB" id="A0A382QHI6"/>
<protein>
    <recommendedName>
        <fullName evidence="2">Pseudouridine synthase RsuA/RluA-like domain-containing protein</fullName>
    </recommendedName>
</protein>
<organism evidence="1">
    <name type="scientific">marine metagenome</name>
    <dbReference type="NCBI Taxonomy" id="408172"/>
    <lineage>
        <taxon>unclassified sequences</taxon>
        <taxon>metagenomes</taxon>
        <taxon>ecological metagenomes</taxon>
    </lineage>
</organism>
<reference evidence="1" key="1">
    <citation type="submission" date="2018-05" db="EMBL/GenBank/DDBJ databases">
        <authorList>
            <person name="Lanie J.A."/>
            <person name="Ng W.-L."/>
            <person name="Kazmierczak K.M."/>
            <person name="Andrzejewski T.M."/>
            <person name="Davidsen T.M."/>
            <person name="Wayne K.J."/>
            <person name="Tettelin H."/>
            <person name="Glass J.I."/>
            <person name="Rusch D."/>
            <person name="Podicherti R."/>
            <person name="Tsui H.-C.T."/>
            <person name="Winkler M.E."/>
        </authorList>
    </citation>
    <scope>NUCLEOTIDE SEQUENCE</scope>
</reference>
<dbReference type="EMBL" id="UINC01114192">
    <property type="protein sequence ID" value="SVC84335.1"/>
    <property type="molecule type" value="Genomic_DNA"/>
</dbReference>
<dbReference type="SUPFAM" id="SSF55120">
    <property type="entry name" value="Pseudouridine synthase"/>
    <property type="match status" value="1"/>
</dbReference>
<evidence type="ECO:0008006" key="2">
    <source>
        <dbReference type="Google" id="ProtNLM"/>
    </source>
</evidence>
<dbReference type="GO" id="GO:0009982">
    <property type="term" value="F:pseudouridine synthase activity"/>
    <property type="evidence" value="ECO:0007669"/>
    <property type="project" value="InterPro"/>
</dbReference>
<name>A0A382QHI6_9ZZZZ</name>
<evidence type="ECO:0000313" key="1">
    <source>
        <dbReference type="EMBL" id="SVC84335.1"/>
    </source>
</evidence>
<dbReference type="GO" id="GO:0001522">
    <property type="term" value="P:pseudouridine synthesis"/>
    <property type="evidence" value="ECO:0007669"/>
    <property type="project" value="InterPro"/>
</dbReference>